<keyword evidence="4 11" id="KW-0732">Signal</keyword>
<dbReference type="InterPro" id="IPR039391">
    <property type="entry name" value="Phytocyanin-like"/>
</dbReference>
<dbReference type="Proteomes" id="UP001174677">
    <property type="component" value="Chromosome 4"/>
</dbReference>
<evidence type="ECO:0000256" key="4">
    <source>
        <dbReference type="ARBA" id="ARBA00022729"/>
    </source>
</evidence>
<reference evidence="13" key="1">
    <citation type="journal article" date="2023" name="Plant Biotechnol. J.">
        <title>Chromosome-level wild Hevea brasiliensis genome provides new tools for genomic-assisted breeding and valuable loci to elevate rubber yield.</title>
        <authorList>
            <person name="Cheng H."/>
            <person name="Song X."/>
            <person name="Hu Y."/>
            <person name="Wu T."/>
            <person name="Yang Q."/>
            <person name="An Z."/>
            <person name="Feng S."/>
            <person name="Deng Z."/>
            <person name="Wu W."/>
            <person name="Zeng X."/>
            <person name="Tu M."/>
            <person name="Wang X."/>
            <person name="Huang H."/>
        </authorList>
    </citation>
    <scope>NUCLEOTIDE SEQUENCE</scope>
    <source>
        <strain evidence="13">MT/VB/25A 57/8</strain>
    </source>
</reference>
<evidence type="ECO:0000256" key="1">
    <source>
        <dbReference type="ARBA" id="ARBA00004609"/>
    </source>
</evidence>
<feature type="chain" id="PRO_5046143509" description="Phytocyanin domain-containing protein" evidence="11">
    <location>
        <begin position="34"/>
        <end position="213"/>
    </location>
</feature>
<keyword evidence="7" id="KW-0325">Glycoprotein</keyword>
<feature type="signal peptide" evidence="11">
    <location>
        <begin position="1"/>
        <end position="33"/>
    </location>
</feature>
<organism evidence="13 14">
    <name type="scientific">Hevea brasiliensis</name>
    <name type="common">Para rubber tree</name>
    <name type="synonym">Siphonia brasiliensis</name>
    <dbReference type="NCBI Taxonomy" id="3981"/>
    <lineage>
        <taxon>Eukaryota</taxon>
        <taxon>Viridiplantae</taxon>
        <taxon>Streptophyta</taxon>
        <taxon>Embryophyta</taxon>
        <taxon>Tracheophyta</taxon>
        <taxon>Spermatophyta</taxon>
        <taxon>Magnoliopsida</taxon>
        <taxon>eudicotyledons</taxon>
        <taxon>Gunneridae</taxon>
        <taxon>Pentapetalae</taxon>
        <taxon>rosids</taxon>
        <taxon>fabids</taxon>
        <taxon>Malpighiales</taxon>
        <taxon>Euphorbiaceae</taxon>
        <taxon>Crotonoideae</taxon>
        <taxon>Micrandreae</taxon>
        <taxon>Hevea</taxon>
    </lineage>
</organism>
<name>A0ABQ9MUU3_HEVBR</name>
<accession>A0ABQ9MUU3</accession>
<keyword evidence="14" id="KW-1185">Reference proteome</keyword>
<proteinExistence type="inferred from homology"/>
<keyword evidence="5" id="KW-0472">Membrane</keyword>
<keyword evidence="6" id="KW-1015">Disulfide bond</keyword>
<dbReference type="CDD" id="cd11019">
    <property type="entry name" value="OsENODL1_like"/>
    <property type="match status" value="1"/>
</dbReference>
<comment type="similarity">
    <text evidence="9">Belongs to the early nodulin-like (ENODL) family.</text>
</comment>
<dbReference type="PANTHER" id="PTHR33021:SF253">
    <property type="entry name" value="EARLY NODULIN-LIKE PROTEIN 9"/>
    <property type="match status" value="1"/>
</dbReference>
<keyword evidence="3" id="KW-0336">GPI-anchor</keyword>
<evidence type="ECO:0000256" key="3">
    <source>
        <dbReference type="ARBA" id="ARBA00022622"/>
    </source>
</evidence>
<feature type="domain" description="Phytocyanin" evidence="12">
    <location>
        <begin position="34"/>
        <end position="138"/>
    </location>
</feature>
<evidence type="ECO:0000256" key="9">
    <source>
        <dbReference type="ARBA" id="ARBA00035011"/>
    </source>
</evidence>
<evidence type="ECO:0000256" key="6">
    <source>
        <dbReference type="ARBA" id="ARBA00023157"/>
    </source>
</evidence>
<comment type="subcellular location">
    <subcellularLocation>
        <location evidence="1">Cell membrane</location>
        <topology evidence="1">Lipid-anchor</topology>
        <topology evidence="1">GPI-anchor</topology>
    </subcellularLocation>
</comment>
<evidence type="ECO:0000256" key="5">
    <source>
        <dbReference type="ARBA" id="ARBA00023136"/>
    </source>
</evidence>
<keyword evidence="8" id="KW-0449">Lipoprotein</keyword>
<evidence type="ECO:0000256" key="11">
    <source>
        <dbReference type="SAM" id="SignalP"/>
    </source>
</evidence>
<keyword evidence="2" id="KW-1003">Cell membrane</keyword>
<sequence length="213" mass="22488">MAAKTVSRSNYLIKAFNLLGLFCLLLFLQKGNATQFTVGGAKGWTVSDNASASNFNQWAERTRFQIGDSLVFVYKPDQDSVLQVTKEDYDNCATTAALATFKDGHTVFTFNRSGPHYFISGNKDNCLKNEKLVVVVLASRSNQSSNASPPPSAETGVIPSPAPAGEGSPPAGTVETSPTPSPAGETPNAASSTFISFTGSIGAFFASSLILVF</sequence>
<evidence type="ECO:0000256" key="7">
    <source>
        <dbReference type="ARBA" id="ARBA00023180"/>
    </source>
</evidence>
<comment type="caution">
    <text evidence="13">The sequence shown here is derived from an EMBL/GenBank/DDBJ whole genome shotgun (WGS) entry which is preliminary data.</text>
</comment>
<dbReference type="PANTHER" id="PTHR33021">
    <property type="entry name" value="BLUE COPPER PROTEIN"/>
    <property type="match status" value="1"/>
</dbReference>
<evidence type="ECO:0000259" key="12">
    <source>
        <dbReference type="PROSITE" id="PS51485"/>
    </source>
</evidence>
<dbReference type="InterPro" id="IPR041846">
    <property type="entry name" value="ENL_dom"/>
</dbReference>
<feature type="region of interest" description="Disordered" evidence="10">
    <location>
        <begin position="142"/>
        <end position="188"/>
    </location>
</feature>
<dbReference type="Pfam" id="PF02298">
    <property type="entry name" value="Cu_bind_like"/>
    <property type="match status" value="1"/>
</dbReference>
<gene>
    <name evidence="13" type="ORF">P3X46_006683</name>
</gene>
<evidence type="ECO:0000256" key="2">
    <source>
        <dbReference type="ARBA" id="ARBA00022475"/>
    </source>
</evidence>
<dbReference type="InterPro" id="IPR008972">
    <property type="entry name" value="Cupredoxin"/>
</dbReference>
<dbReference type="PROSITE" id="PS51485">
    <property type="entry name" value="PHYTOCYANIN"/>
    <property type="match status" value="1"/>
</dbReference>
<protein>
    <recommendedName>
        <fullName evidence="12">Phytocyanin domain-containing protein</fullName>
    </recommendedName>
</protein>
<dbReference type="Gene3D" id="2.60.40.420">
    <property type="entry name" value="Cupredoxins - blue copper proteins"/>
    <property type="match status" value="1"/>
</dbReference>
<dbReference type="EMBL" id="JARPOI010000004">
    <property type="protein sequence ID" value="KAJ9182723.1"/>
    <property type="molecule type" value="Genomic_DNA"/>
</dbReference>
<evidence type="ECO:0000256" key="10">
    <source>
        <dbReference type="SAM" id="MobiDB-lite"/>
    </source>
</evidence>
<dbReference type="InterPro" id="IPR003245">
    <property type="entry name" value="Phytocyanin_dom"/>
</dbReference>
<feature type="compositionally biased region" description="Low complexity" evidence="10">
    <location>
        <begin position="163"/>
        <end position="172"/>
    </location>
</feature>
<evidence type="ECO:0000313" key="14">
    <source>
        <dbReference type="Proteomes" id="UP001174677"/>
    </source>
</evidence>
<dbReference type="SUPFAM" id="SSF49503">
    <property type="entry name" value="Cupredoxins"/>
    <property type="match status" value="1"/>
</dbReference>
<evidence type="ECO:0000256" key="8">
    <source>
        <dbReference type="ARBA" id="ARBA00023288"/>
    </source>
</evidence>
<evidence type="ECO:0000313" key="13">
    <source>
        <dbReference type="EMBL" id="KAJ9182723.1"/>
    </source>
</evidence>